<dbReference type="Gene3D" id="3.40.50.300">
    <property type="entry name" value="P-loop containing nucleotide triphosphate hydrolases"/>
    <property type="match status" value="2"/>
</dbReference>
<evidence type="ECO:0000259" key="5">
    <source>
        <dbReference type="Pfam" id="PF13476"/>
    </source>
</evidence>
<evidence type="ECO:0000256" key="1">
    <source>
        <dbReference type="ARBA" id="ARBA00006930"/>
    </source>
</evidence>
<evidence type="ECO:0000256" key="3">
    <source>
        <dbReference type="ARBA" id="ARBA00013368"/>
    </source>
</evidence>
<dbReference type="SUPFAM" id="SSF52540">
    <property type="entry name" value="P-loop containing nucleoside triphosphate hydrolases"/>
    <property type="match status" value="1"/>
</dbReference>
<keyword evidence="4" id="KW-0175">Coiled coil</keyword>
<organism evidence="6 7">
    <name type="scientific">Breznakia pachnodae</name>
    <dbReference type="NCBI Taxonomy" id="265178"/>
    <lineage>
        <taxon>Bacteria</taxon>
        <taxon>Bacillati</taxon>
        <taxon>Bacillota</taxon>
        <taxon>Erysipelotrichia</taxon>
        <taxon>Erysipelotrichales</taxon>
        <taxon>Erysipelotrichaceae</taxon>
        <taxon>Breznakia</taxon>
    </lineage>
</organism>
<keyword evidence="6" id="KW-0378">Hydrolase</keyword>
<feature type="coiled-coil region" evidence="4">
    <location>
        <begin position="347"/>
        <end position="374"/>
    </location>
</feature>
<dbReference type="Proteomes" id="UP001230220">
    <property type="component" value="Unassembled WGS sequence"/>
</dbReference>
<dbReference type="Pfam" id="PF13476">
    <property type="entry name" value="AAA_23"/>
    <property type="match status" value="1"/>
</dbReference>
<dbReference type="PROSITE" id="PS00675">
    <property type="entry name" value="SIGMA54_INTERACT_1"/>
    <property type="match status" value="1"/>
</dbReference>
<keyword evidence="6" id="KW-0540">Nuclease</keyword>
<evidence type="ECO:0000313" key="7">
    <source>
        <dbReference type="Proteomes" id="UP001230220"/>
    </source>
</evidence>
<comment type="similarity">
    <text evidence="1">Belongs to the SMC family. SbcC subfamily.</text>
</comment>
<dbReference type="PANTHER" id="PTHR32114">
    <property type="entry name" value="ABC TRANSPORTER ABCH.3"/>
    <property type="match status" value="1"/>
</dbReference>
<feature type="coiled-coil region" evidence="4">
    <location>
        <begin position="609"/>
        <end position="753"/>
    </location>
</feature>
<feature type="domain" description="Rad50/SbcC-type AAA" evidence="5">
    <location>
        <begin position="6"/>
        <end position="206"/>
    </location>
</feature>
<evidence type="ECO:0000256" key="2">
    <source>
        <dbReference type="ARBA" id="ARBA00011322"/>
    </source>
</evidence>
<dbReference type="InterPro" id="IPR038729">
    <property type="entry name" value="Rad50/SbcC_AAA"/>
</dbReference>
<keyword evidence="7" id="KW-1185">Reference proteome</keyword>
<sequence>MRPLTLTMSAFGPFADLTTIDFQNFKNGLFLISGETGSGKTTIFDAICFALYNEASGDNRKREMLRSDFVESDIETYVELVFEHNDTIYTLRRNPAYERKAKRGDGVTKQNADAYLKADDVIASGSSDVSETIVDLLGLSREQFKQISMIAQGEFLKFLFASSSDRVEIFRKVFSTHFFEKLQLKLRDQYLEVQRQYSQKSQQILDNEDRVKIDENHDLYPAFLNVKGESYKVEEFVILLEQYIKELNTENKEQLKEKQILQTNLAKLYQQQATAISINKNFEELEKEKNLQLQLKEQLPQIEEKKQLITNAKIVLRQIKPIEDNIQRITSMINSSEQQNKQLTISISNHNTSLNNYKEQLSTLNERENDFSELSYKVKAIENSLPQFTAYDETISKLNSVNKTLANKQQQQKQIEQTIQSKNEMIVNADIYIKKNESISLSIEKNRTQLKQLETTQTQLQQLSILIEDYHKDEKQLSEYQLSIKDVLEQYNQKSSELTSTETIYFKQQAGLLAEELVEGEPCKVCGSTNHPQPAKLIDSSVTLDAVEILRKQKEDLNKKRETIQSSIDSLHIRQENRKEKSEELLSSLSLSIELSNYIDLTHVINTQKETTINELNQLQQEIKESLSIEQLLNTKRNELVMLNNEVTSLQSGLKDTERNVQELSTQVTTLQTTAKNQKEALAYDSKDIAVQELKKMEMQIQEYEKKKEDISNQIKAIEDSITKDSTILQTNNKSIQENINLLAEEQTKLKNELASFKDIDITPYRLSETQIDSYQDEVNKFLNNQSRNNEAITRLEEATKDKSMIDLTSLEDMIQVEKLKESELDEQIDHHSHFIKTNQEVLNDIQMIRKQNSELEQTLQSLKPLADTANGNLSQKQRITFELFVQATYFDYVLSEANKHFSIMSDERYSLLRKEDPVNLRSVSGLDLEVLDEWSGKRRDVRSLSGGESFKAALSLALGLVMLYRILLVELR</sequence>
<dbReference type="GO" id="GO:0004527">
    <property type="term" value="F:exonuclease activity"/>
    <property type="evidence" value="ECO:0007669"/>
    <property type="project" value="UniProtKB-KW"/>
</dbReference>
<proteinExistence type="inferred from homology"/>
<feature type="coiled-coil region" evidence="4">
    <location>
        <begin position="398"/>
        <end position="473"/>
    </location>
</feature>
<feature type="coiled-coil region" evidence="4">
    <location>
        <begin position="237"/>
        <end position="305"/>
    </location>
</feature>
<protein>
    <recommendedName>
        <fullName evidence="3">Nuclease SbcCD subunit C</fullName>
    </recommendedName>
</protein>
<comment type="caution">
    <text evidence="6">The sequence shown here is derived from an EMBL/GenBank/DDBJ whole genome shotgun (WGS) entry which is preliminary data.</text>
</comment>
<reference evidence="6 7" key="1">
    <citation type="submission" date="2023-07" db="EMBL/GenBank/DDBJ databases">
        <title>Genomic Encyclopedia of Type Strains, Phase IV (KMG-IV): sequencing the most valuable type-strain genomes for metagenomic binning, comparative biology and taxonomic classification.</title>
        <authorList>
            <person name="Goeker M."/>
        </authorList>
    </citation>
    <scope>NUCLEOTIDE SEQUENCE [LARGE SCALE GENOMIC DNA]</scope>
    <source>
        <strain evidence="6 7">DSM 16784</strain>
    </source>
</reference>
<gene>
    <name evidence="6" type="ORF">J2S15_001837</name>
</gene>
<dbReference type="RefSeq" id="WP_307407527.1">
    <property type="nucleotide sequence ID" value="NZ_JAUSUR010000003.1"/>
</dbReference>
<evidence type="ECO:0000313" key="6">
    <source>
        <dbReference type="EMBL" id="MDQ0361090.1"/>
    </source>
</evidence>
<dbReference type="InterPro" id="IPR025662">
    <property type="entry name" value="Sigma_54_int_dom_ATP-bd_1"/>
</dbReference>
<comment type="subunit">
    <text evidence="2">Heterodimer of SbcC and SbcD.</text>
</comment>
<dbReference type="PANTHER" id="PTHR32114:SF2">
    <property type="entry name" value="ABC TRANSPORTER ABCH.3"/>
    <property type="match status" value="1"/>
</dbReference>
<accession>A0ABU0E2H5</accession>
<keyword evidence="6" id="KW-0269">Exonuclease</keyword>
<evidence type="ECO:0000256" key="4">
    <source>
        <dbReference type="SAM" id="Coils"/>
    </source>
</evidence>
<name>A0ABU0E2H5_9FIRM</name>
<dbReference type="EMBL" id="JAUSUR010000003">
    <property type="protein sequence ID" value="MDQ0361090.1"/>
    <property type="molecule type" value="Genomic_DNA"/>
</dbReference>
<dbReference type="InterPro" id="IPR027417">
    <property type="entry name" value="P-loop_NTPase"/>
</dbReference>